<accession>B1C623</accession>
<proteinExistence type="predicted"/>
<dbReference type="EMBL" id="ABIL02000003">
    <property type="protein sequence ID" value="EDS73592.1"/>
    <property type="molecule type" value="Genomic_DNA"/>
</dbReference>
<dbReference type="Proteomes" id="UP000005178">
    <property type="component" value="Unassembled WGS sequence"/>
</dbReference>
<protein>
    <submittedName>
        <fullName evidence="1">Uncharacterized protein</fullName>
    </submittedName>
</protein>
<evidence type="ECO:0000313" key="1">
    <source>
        <dbReference type="EMBL" id="EDS73592.1"/>
    </source>
</evidence>
<keyword evidence="2" id="KW-1185">Reference proteome</keyword>
<reference evidence="1" key="1">
    <citation type="submission" date="2008-01" db="EMBL/GenBank/DDBJ databases">
        <authorList>
            <person name="Fulton L."/>
            <person name="Clifton S."/>
            <person name="Fulton B."/>
            <person name="Xu J."/>
            <person name="Minx P."/>
            <person name="Pepin K.H."/>
            <person name="Johnson M."/>
            <person name="Thiruvilangam P."/>
            <person name="Bhonagiri V."/>
            <person name="Nash W.E."/>
            <person name="Mardis E.R."/>
            <person name="Wilson R.K."/>
        </authorList>
    </citation>
    <scope>NUCLEOTIDE SEQUENCE [LARGE SCALE GENOMIC DNA]</scope>
    <source>
        <strain evidence="1">DSM 17244</strain>
    </source>
</reference>
<dbReference type="HOGENOM" id="CLU_3211690_0_0_9"/>
<gene>
    <name evidence="1" type="ORF">ANASTE_00161</name>
</gene>
<sequence length="44" mass="5083">MVVGLCPTKSKDCFRKFCPIIGLRDFRDRTTNVGLRAELLKVVW</sequence>
<reference evidence="1" key="2">
    <citation type="submission" date="2013-08" db="EMBL/GenBank/DDBJ databases">
        <title>Draft genome sequence of Anaerofustis stercorihominis (DSM 17244).</title>
        <authorList>
            <person name="Sudarsanam P."/>
            <person name="Ley R."/>
            <person name="Guruge J."/>
            <person name="Turnbaugh P.J."/>
            <person name="Mahowald M."/>
            <person name="Liep D."/>
            <person name="Gordon J."/>
        </authorList>
    </citation>
    <scope>NUCLEOTIDE SEQUENCE</scope>
    <source>
        <strain evidence="1">DSM 17244</strain>
    </source>
</reference>
<comment type="caution">
    <text evidence="1">The sequence shown here is derived from an EMBL/GenBank/DDBJ whole genome shotgun (WGS) entry which is preliminary data.</text>
</comment>
<dbReference type="AlphaFoldDB" id="B1C623"/>
<evidence type="ECO:0000313" key="2">
    <source>
        <dbReference type="Proteomes" id="UP000005178"/>
    </source>
</evidence>
<organism evidence="1 2">
    <name type="scientific">Anaerofustis stercorihominis DSM 17244</name>
    <dbReference type="NCBI Taxonomy" id="445971"/>
    <lineage>
        <taxon>Bacteria</taxon>
        <taxon>Bacillati</taxon>
        <taxon>Bacillota</taxon>
        <taxon>Clostridia</taxon>
        <taxon>Eubacteriales</taxon>
        <taxon>Eubacteriaceae</taxon>
        <taxon>Anaerofustis</taxon>
    </lineage>
</organism>
<name>B1C623_9FIRM</name>